<dbReference type="PROSITE" id="PS51724">
    <property type="entry name" value="SPOR"/>
    <property type="match status" value="1"/>
</dbReference>
<name>A0A7W7Y3K1_9BACT</name>
<dbReference type="Proteomes" id="UP000528322">
    <property type="component" value="Unassembled WGS sequence"/>
</dbReference>
<keyword evidence="4" id="KW-0564">Palmitate</keyword>
<keyword evidence="1" id="KW-0732">Signal</keyword>
<dbReference type="GO" id="GO:0042834">
    <property type="term" value="F:peptidoglycan binding"/>
    <property type="evidence" value="ECO:0007669"/>
    <property type="project" value="InterPro"/>
</dbReference>
<gene>
    <name evidence="4" type="primary">rlpA</name>
    <name evidence="7" type="ORF">HNR37_000765</name>
</gene>
<dbReference type="AlphaFoldDB" id="A0A7W7Y3K1"/>
<dbReference type="InterPro" id="IPR007730">
    <property type="entry name" value="SPOR-like_dom"/>
</dbReference>
<proteinExistence type="inferred from homology"/>
<dbReference type="RefSeq" id="WP_183730179.1">
    <property type="nucleotide sequence ID" value="NZ_JACHID010000003.1"/>
</dbReference>
<reference evidence="7 8" key="1">
    <citation type="submission" date="2020-08" db="EMBL/GenBank/DDBJ databases">
        <title>Genomic Encyclopedia of Type Strains, Phase IV (KMG-IV): sequencing the most valuable type-strain genomes for metagenomic binning, comparative biology and taxonomic classification.</title>
        <authorList>
            <person name="Goeker M."/>
        </authorList>
    </citation>
    <scope>NUCLEOTIDE SEQUENCE [LARGE SCALE GENOMIC DNA]</scope>
    <source>
        <strain evidence="7 8">DSM 22071</strain>
    </source>
</reference>
<dbReference type="GO" id="GO:0008932">
    <property type="term" value="F:lytic endotransglycosylase activity"/>
    <property type="evidence" value="ECO:0007669"/>
    <property type="project" value="UniProtKB-UniRule"/>
</dbReference>
<dbReference type="EMBL" id="JACHID010000003">
    <property type="protein sequence ID" value="MBB5021456.1"/>
    <property type="molecule type" value="Genomic_DNA"/>
</dbReference>
<dbReference type="NCBIfam" id="TIGR00413">
    <property type="entry name" value="rlpA"/>
    <property type="match status" value="1"/>
</dbReference>
<evidence type="ECO:0000256" key="4">
    <source>
        <dbReference type="HAMAP-Rule" id="MF_02071"/>
    </source>
</evidence>
<dbReference type="SUPFAM" id="SSF110997">
    <property type="entry name" value="Sporulation related repeat"/>
    <property type="match status" value="1"/>
</dbReference>
<dbReference type="InterPro" id="IPR036908">
    <property type="entry name" value="RlpA-like_sf"/>
</dbReference>
<dbReference type="PROSITE" id="PS51257">
    <property type="entry name" value="PROKAR_LIPOPROTEIN"/>
    <property type="match status" value="1"/>
</dbReference>
<dbReference type="Gene3D" id="2.40.40.10">
    <property type="entry name" value="RlpA-like domain"/>
    <property type="match status" value="1"/>
</dbReference>
<evidence type="ECO:0000313" key="8">
    <source>
        <dbReference type="Proteomes" id="UP000528322"/>
    </source>
</evidence>
<comment type="subcellular location">
    <subcellularLocation>
        <location evidence="4">Cell membrane</location>
        <topology evidence="4">Lipid-anchor</topology>
    </subcellularLocation>
</comment>
<dbReference type="Pfam" id="PF05036">
    <property type="entry name" value="SPOR"/>
    <property type="match status" value="1"/>
</dbReference>
<organism evidence="7 8">
    <name type="scientific">Desulfurispira natronophila</name>
    <dbReference type="NCBI Taxonomy" id="682562"/>
    <lineage>
        <taxon>Bacteria</taxon>
        <taxon>Pseudomonadati</taxon>
        <taxon>Chrysiogenota</taxon>
        <taxon>Chrysiogenia</taxon>
        <taxon>Chrysiogenales</taxon>
        <taxon>Chrysiogenaceae</taxon>
        <taxon>Desulfurispira</taxon>
    </lineage>
</organism>
<dbReference type="InterPro" id="IPR012997">
    <property type="entry name" value="RplA"/>
</dbReference>
<dbReference type="GO" id="GO:0071555">
    <property type="term" value="P:cell wall organization"/>
    <property type="evidence" value="ECO:0007669"/>
    <property type="project" value="UniProtKB-KW"/>
</dbReference>
<comment type="caution">
    <text evidence="7">The sequence shown here is derived from an EMBL/GenBank/DDBJ whole genome shotgun (WGS) entry which is preliminary data.</text>
</comment>
<keyword evidence="2 4" id="KW-0456">Lyase</keyword>
<keyword evidence="8" id="KW-1185">Reference proteome</keyword>
<protein>
    <recommendedName>
        <fullName evidence="4">Probable endolytic peptidoglycan transglycosylase RlpA</fullName>
        <ecNumber evidence="4">4.2.2.-</ecNumber>
    </recommendedName>
</protein>
<comment type="similarity">
    <text evidence="4 5">Belongs to the RlpA family.</text>
</comment>
<dbReference type="Pfam" id="PF03330">
    <property type="entry name" value="DPBB_1"/>
    <property type="match status" value="1"/>
</dbReference>
<keyword evidence="3 4" id="KW-0961">Cell wall biogenesis/degradation</keyword>
<evidence type="ECO:0000256" key="5">
    <source>
        <dbReference type="RuleBase" id="RU003495"/>
    </source>
</evidence>
<dbReference type="CDD" id="cd22268">
    <property type="entry name" value="DPBB_RlpA-like"/>
    <property type="match status" value="1"/>
</dbReference>
<sequence>MRRTLSLLAIVILSLLVLSACGPRDPRPYSPARGKDFGVPAPHAPGTLRPYTIDGQRYYPVESVSTGFRERGIASWYGHPFHGRKTSNGETYDMYKFTAAHKTLPMNVYVQVNNLDNGKSTIVRINDRGPFAPGRIIDLSKSAADRIDMVNSGIAQVEIIVLGYNLRQPTGRVARSQSSDFYRSREMVERGNFSLQVGAFRSHDSAQAYAEELRQQHPHVQVIPHSTPDGTMYRVRLGRFTSLETAELESQRLQRRGVENVVVAQ</sequence>
<comment type="function">
    <text evidence="4">Lytic transglycosylase with a strong preference for naked glycan strands that lack stem peptides.</text>
</comment>
<dbReference type="InterPro" id="IPR036680">
    <property type="entry name" value="SPOR-like_sf"/>
</dbReference>
<dbReference type="InterPro" id="IPR009009">
    <property type="entry name" value="RlpA-like_DPBB"/>
</dbReference>
<dbReference type="EC" id="4.2.2.-" evidence="4"/>
<keyword evidence="4 7" id="KW-0449">Lipoprotein</keyword>
<evidence type="ECO:0000259" key="6">
    <source>
        <dbReference type="PROSITE" id="PS51724"/>
    </source>
</evidence>
<dbReference type="HAMAP" id="MF_02071">
    <property type="entry name" value="RlpA"/>
    <property type="match status" value="1"/>
</dbReference>
<dbReference type="PANTHER" id="PTHR34183:SF1">
    <property type="entry name" value="ENDOLYTIC PEPTIDOGLYCAN TRANSGLYCOSYLASE RLPA"/>
    <property type="match status" value="1"/>
</dbReference>
<evidence type="ECO:0000256" key="3">
    <source>
        <dbReference type="ARBA" id="ARBA00023316"/>
    </source>
</evidence>
<dbReference type="PANTHER" id="PTHR34183">
    <property type="entry name" value="ENDOLYTIC PEPTIDOGLYCAN TRANSGLYCOSYLASE RLPA"/>
    <property type="match status" value="1"/>
</dbReference>
<keyword evidence="4" id="KW-0472">Membrane</keyword>
<evidence type="ECO:0000313" key="7">
    <source>
        <dbReference type="EMBL" id="MBB5021456.1"/>
    </source>
</evidence>
<accession>A0A7W7Y3K1</accession>
<keyword evidence="4" id="KW-1003">Cell membrane</keyword>
<dbReference type="Gene3D" id="3.30.70.1070">
    <property type="entry name" value="Sporulation related repeat"/>
    <property type="match status" value="1"/>
</dbReference>
<dbReference type="GO" id="GO:0005886">
    <property type="term" value="C:plasma membrane"/>
    <property type="evidence" value="ECO:0007669"/>
    <property type="project" value="UniProtKB-SubCell"/>
</dbReference>
<feature type="domain" description="SPOR" evidence="6">
    <location>
        <begin position="187"/>
        <end position="265"/>
    </location>
</feature>
<dbReference type="GO" id="GO:0000270">
    <property type="term" value="P:peptidoglycan metabolic process"/>
    <property type="evidence" value="ECO:0007669"/>
    <property type="project" value="UniProtKB-UniRule"/>
</dbReference>
<dbReference type="InterPro" id="IPR034718">
    <property type="entry name" value="RlpA"/>
</dbReference>
<dbReference type="SUPFAM" id="SSF50685">
    <property type="entry name" value="Barwin-like endoglucanases"/>
    <property type="match status" value="1"/>
</dbReference>
<evidence type="ECO:0000256" key="2">
    <source>
        <dbReference type="ARBA" id="ARBA00023239"/>
    </source>
</evidence>
<evidence type="ECO:0000256" key="1">
    <source>
        <dbReference type="ARBA" id="ARBA00022729"/>
    </source>
</evidence>